<gene>
    <name evidence="2" type="ORF">BIT28_24015</name>
</gene>
<evidence type="ECO:0000313" key="3">
    <source>
        <dbReference type="Proteomes" id="UP000186905"/>
    </source>
</evidence>
<dbReference type="Proteomes" id="UP000186905">
    <property type="component" value="Unassembled WGS sequence"/>
</dbReference>
<protein>
    <submittedName>
        <fullName evidence="2">Uncharacterized protein</fullName>
    </submittedName>
</protein>
<accession>A0A1Q9GBM1</accession>
<dbReference type="AlphaFoldDB" id="A0A1Q9GBM1"/>
<sequence length="89" mass="10086">MIRHLSSELVAIRKESLVLRRRQGLEATRKAKKHKHQKLSTIGDSPGDSAPATDKCYVQTQTYLGVNPPNLLSLVFGYLEQTPWLTHLF</sequence>
<comment type="caution">
    <text evidence="2">The sequence shown here is derived from an EMBL/GenBank/DDBJ whole genome shotgun (WGS) entry which is preliminary data.</text>
</comment>
<keyword evidence="3" id="KW-1185">Reference proteome</keyword>
<evidence type="ECO:0000256" key="1">
    <source>
        <dbReference type="SAM" id="MobiDB-lite"/>
    </source>
</evidence>
<dbReference type="EMBL" id="MJIL01000093">
    <property type="protein sequence ID" value="OLQ71728.1"/>
    <property type="molecule type" value="Genomic_DNA"/>
</dbReference>
<reference evidence="2 3" key="1">
    <citation type="submission" date="2016-09" db="EMBL/GenBank/DDBJ databases">
        <title>Photobacterium proteolyticum sp. nov. a protease producing bacterium isolated from ocean sediments of Laizhou Bay.</title>
        <authorList>
            <person name="Li Y."/>
        </authorList>
    </citation>
    <scope>NUCLEOTIDE SEQUENCE [LARGE SCALE GENOMIC DNA]</scope>
    <source>
        <strain evidence="2 3">13-12</strain>
    </source>
</reference>
<proteinExistence type="predicted"/>
<name>A0A1Q9GBM1_9GAMM</name>
<evidence type="ECO:0000313" key="2">
    <source>
        <dbReference type="EMBL" id="OLQ71728.1"/>
    </source>
</evidence>
<organism evidence="2 3">
    <name type="scientific">Photobacterium proteolyticum</name>
    <dbReference type="NCBI Taxonomy" id="1903952"/>
    <lineage>
        <taxon>Bacteria</taxon>
        <taxon>Pseudomonadati</taxon>
        <taxon>Pseudomonadota</taxon>
        <taxon>Gammaproteobacteria</taxon>
        <taxon>Vibrionales</taxon>
        <taxon>Vibrionaceae</taxon>
        <taxon>Photobacterium</taxon>
    </lineage>
</organism>
<feature type="region of interest" description="Disordered" evidence="1">
    <location>
        <begin position="27"/>
        <end position="51"/>
    </location>
</feature>